<dbReference type="RefSeq" id="WP_271178305.1">
    <property type="nucleotide sequence ID" value="NZ_BAAAJO010000003.1"/>
</dbReference>
<sequence length="73" mass="7547">MGAATFEIVITGTLGPAIAGAFEGFTVSRVEHGRTHLVGPIDDQARLHGLLELLASLNIELVSVNPISPRGAA</sequence>
<keyword evidence="2" id="KW-1185">Reference proteome</keyword>
<dbReference type="AlphaFoldDB" id="A0A9W6HD23"/>
<accession>A0A9W6HD23</accession>
<organism evidence="1 2">
    <name type="scientific">Leifsonia poae</name>
    <dbReference type="NCBI Taxonomy" id="110933"/>
    <lineage>
        <taxon>Bacteria</taxon>
        <taxon>Bacillati</taxon>
        <taxon>Actinomycetota</taxon>
        <taxon>Actinomycetes</taxon>
        <taxon>Micrococcales</taxon>
        <taxon>Microbacteriaceae</taxon>
        <taxon>Leifsonia</taxon>
    </lineage>
</organism>
<name>A0A9W6HD23_9MICO</name>
<gene>
    <name evidence="1" type="ORF">GCM10017584_32560</name>
</gene>
<evidence type="ECO:0000313" key="1">
    <source>
        <dbReference type="EMBL" id="GLJ77682.1"/>
    </source>
</evidence>
<dbReference type="Proteomes" id="UP001142372">
    <property type="component" value="Unassembled WGS sequence"/>
</dbReference>
<evidence type="ECO:0000313" key="2">
    <source>
        <dbReference type="Proteomes" id="UP001142372"/>
    </source>
</evidence>
<proteinExistence type="predicted"/>
<comment type="caution">
    <text evidence="1">The sequence shown here is derived from an EMBL/GenBank/DDBJ whole genome shotgun (WGS) entry which is preliminary data.</text>
</comment>
<reference evidence="1" key="1">
    <citation type="journal article" date="2014" name="Int. J. Syst. Evol. Microbiol.">
        <title>Complete genome sequence of Corynebacterium casei LMG S-19264T (=DSM 44701T), isolated from a smear-ripened cheese.</title>
        <authorList>
            <consortium name="US DOE Joint Genome Institute (JGI-PGF)"/>
            <person name="Walter F."/>
            <person name="Albersmeier A."/>
            <person name="Kalinowski J."/>
            <person name="Ruckert C."/>
        </authorList>
    </citation>
    <scope>NUCLEOTIDE SEQUENCE</scope>
    <source>
        <strain evidence="1">VKM Ac-1401</strain>
    </source>
</reference>
<reference evidence="1" key="2">
    <citation type="submission" date="2023-01" db="EMBL/GenBank/DDBJ databases">
        <authorList>
            <person name="Sun Q."/>
            <person name="Evtushenko L."/>
        </authorList>
    </citation>
    <scope>NUCLEOTIDE SEQUENCE</scope>
    <source>
        <strain evidence="1">VKM Ac-1401</strain>
    </source>
</reference>
<protein>
    <submittedName>
        <fullName evidence="1">Uncharacterized protein</fullName>
    </submittedName>
</protein>
<dbReference type="EMBL" id="BSEN01000015">
    <property type="protein sequence ID" value="GLJ77682.1"/>
    <property type="molecule type" value="Genomic_DNA"/>
</dbReference>